<dbReference type="GO" id="GO:0004252">
    <property type="term" value="F:serine-type endopeptidase activity"/>
    <property type="evidence" value="ECO:0007669"/>
    <property type="project" value="InterPro"/>
</dbReference>
<dbReference type="AlphaFoldDB" id="A0A450WB41"/>
<evidence type="ECO:0000313" key="2">
    <source>
        <dbReference type="EMBL" id="VFJ60886.1"/>
    </source>
</evidence>
<feature type="domain" description="LexA repressor DNA-binding" evidence="1">
    <location>
        <begin position="16"/>
        <end position="74"/>
    </location>
</feature>
<gene>
    <name evidence="3" type="ORF">BECKFM1743A_GA0114220_103074</name>
    <name evidence="4" type="ORF">BECKFM1743B_GA0114221_103124</name>
    <name evidence="2" type="ORF">BECKFM1743C_GA0114222_102824</name>
</gene>
<dbReference type="Gene3D" id="1.10.10.10">
    <property type="entry name" value="Winged helix-like DNA-binding domain superfamily/Winged helix DNA-binding domain"/>
    <property type="match status" value="1"/>
</dbReference>
<evidence type="ECO:0000259" key="1">
    <source>
        <dbReference type="Pfam" id="PF01726"/>
    </source>
</evidence>
<dbReference type="SUPFAM" id="SSF46785">
    <property type="entry name" value="Winged helix' DNA-binding domain"/>
    <property type="match status" value="1"/>
</dbReference>
<organism evidence="4">
    <name type="scientific">Candidatus Kentrum sp. FM</name>
    <dbReference type="NCBI Taxonomy" id="2126340"/>
    <lineage>
        <taxon>Bacteria</taxon>
        <taxon>Pseudomonadati</taxon>
        <taxon>Pseudomonadota</taxon>
        <taxon>Gammaproteobacteria</taxon>
        <taxon>Candidatus Kentrum</taxon>
    </lineage>
</organism>
<dbReference type="Pfam" id="PF01726">
    <property type="entry name" value="LexA_DNA_bind"/>
    <property type="match status" value="1"/>
</dbReference>
<dbReference type="InterPro" id="IPR036390">
    <property type="entry name" value="WH_DNA-bd_sf"/>
</dbReference>
<dbReference type="EMBL" id="CAADFA010000282">
    <property type="protein sequence ID" value="VFJ60886.1"/>
    <property type="molecule type" value="Genomic_DNA"/>
</dbReference>
<proteinExistence type="predicted"/>
<sequence length="89" mass="10250">MAKKRTGVKKTEPAYTPKQGQYLAFIHHYQKLHGVAPAQADIQKYFKVTPPTVHGMLLKLEEKRYIRRQPGVARSIEILLPEKDIPDLK</sequence>
<dbReference type="EMBL" id="CAADFL010000312">
    <property type="protein sequence ID" value="VFK14228.1"/>
    <property type="molecule type" value="Genomic_DNA"/>
</dbReference>
<dbReference type="InterPro" id="IPR036388">
    <property type="entry name" value="WH-like_DNA-bd_sf"/>
</dbReference>
<name>A0A450WB41_9GAMM</name>
<accession>A0A450WB41</accession>
<dbReference type="GO" id="GO:0006508">
    <property type="term" value="P:proteolysis"/>
    <property type="evidence" value="ECO:0007669"/>
    <property type="project" value="InterPro"/>
</dbReference>
<reference evidence="4" key="1">
    <citation type="submission" date="2019-02" db="EMBL/GenBank/DDBJ databases">
        <authorList>
            <person name="Gruber-Vodicka R. H."/>
            <person name="Seah K. B. B."/>
        </authorList>
    </citation>
    <scope>NUCLEOTIDE SEQUENCE</scope>
    <source>
        <strain evidence="3">BECK_BZ163</strain>
        <strain evidence="4">BECK_BZ164</strain>
        <strain evidence="2">BECK_BZ165</strain>
    </source>
</reference>
<evidence type="ECO:0000313" key="3">
    <source>
        <dbReference type="EMBL" id="VFJ62469.1"/>
    </source>
</evidence>
<dbReference type="EMBL" id="CAADEZ010000307">
    <property type="protein sequence ID" value="VFJ62469.1"/>
    <property type="molecule type" value="Genomic_DNA"/>
</dbReference>
<protein>
    <submittedName>
        <fullName evidence="4">Repressor LexA</fullName>
    </submittedName>
</protein>
<dbReference type="InterPro" id="IPR006199">
    <property type="entry name" value="LexA_DNA-bd_dom"/>
</dbReference>
<evidence type="ECO:0000313" key="4">
    <source>
        <dbReference type="EMBL" id="VFK14228.1"/>
    </source>
</evidence>